<comment type="caution">
    <text evidence="1">The sequence shown here is derived from an EMBL/GenBank/DDBJ whole genome shotgun (WGS) entry which is preliminary data.</text>
</comment>
<sequence>MESGVEKKHKLTKRRAINKQIVDEGESCDEVNESVRLGKDKTRTKPRRRKNNANLFDEDIIDGFAIISFKSFEDLEVSYLETYQDLCHVILLEHV</sequence>
<accession>A0AA89BKD1</accession>
<evidence type="ECO:0000313" key="2">
    <source>
        <dbReference type="Proteomes" id="UP001186944"/>
    </source>
</evidence>
<dbReference type="EMBL" id="VSWD01000014">
    <property type="protein sequence ID" value="KAK3082680.1"/>
    <property type="molecule type" value="Genomic_DNA"/>
</dbReference>
<dbReference type="AlphaFoldDB" id="A0AA89BKD1"/>
<evidence type="ECO:0000313" key="1">
    <source>
        <dbReference type="EMBL" id="KAK3082680.1"/>
    </source>
</evidence>
<proteinExistence type="predicted"/>
<keyword evidence="2" id="KW-1185">Reference proteome</keyword>
<protein>
    <submittedName>
        <fullName evidence="1">Uncharacterized protein</fullName>
    </submittedName>
</protein>
<reference evidence="1" key="1">
    <citation type="submission" date="2019-08" db="EMBL/GenBank/DDBJ databases">
        <title>The improved chromosome-level genome for the pearl oyster Pinctada fucata martensii using PacBio sequencing and Hi-C.</title>
        <authorList>
            <person name="Zheng Z."/>
        </authorList>
    </citation>
    <scope>NUCLEOTIDE SEQUENCE</scope>
    <source>
        <strain evidence="1">ZZ-2019</strain>
        <tissue evidence="1">Adductor muscle</tissue>
    </source>
</reference>
<organism evidence="1 2">
    <name type="scientific">Pinctada imbricata</name>
    <name type="common">Atlantic pearl-oyster</name>
    <name type="synonym">Pinctada martensii</name>
    <dbReference type="NCBI Taxonomy" id="66713"/>
    <lineage>
        <taxon>Eukaryota</taxon>
        <taxon>Metazoa</taxon>
        <taxon>Spiralia</taxon>
        <taxon>Lophotrochozoa</taxon>
        <taxon>Mollusca</taxon>
        <taxon>Bivalvia</taxon>
        <taxon>Autobranchia</taxon>
        <taxon>Pteriomorphia</taxon>
        <taxon>Pterioida</taxon>
        <taxon>Pterioidea</taxon>
        <taxon>Pteriidae</taxon>
        <taxon>Pinctada</taxon>
    </lineage>
</organism>
<name>A0AA89BKD1_PINIB</name>
<gene>
    <name evidence="1" type="ORF">FSP39_002427</name>
</gene>
<dbReference type="Proteomes" id="UP001186944">
    <property type="component" value="Unassembled WGS sequence"/>
</dbReference>